<feature type="transmembrane region" description="Helical" evidence="8">
    <location>
        <begin position="84"/>
        <end position="113"/>
    </location>
</feature>
<keyword evidence="6 8" id="KW-1133">Transmembrane helix</keyword>
<feature type="transmembrane region" description="Helical" evidence="8">
    <location>
        <begin position="223"/>
        <end position="242"/>
    </location>
</feature>
<keyword evidence="4 8" id="KW-1003">Cell membrane</keyword>
<keyword evidence="10" id="KW-1185">Reference proteome</keyword>
<evidence type="ECO:0000256" key="6">
    <source>
        <dbReference type="ARBA" id="ARBA00022989"/>
    </source>
</evidence>
<name>A0ABS7REX1_9ACTN</name>
<dbReference type="InterPro" id="IPR052017">
    <property type="entry name" value="TSUP"/>
</dbReference>
<evidence type="ECO:0000313" key="9">
    <source>
        <dbReference type="EMBL" id="MBY9073574.1"/>
    </source>
</evidence>
<evidence type="ECO:0000256" key="4">
    <source>
        <dbReference type="ARBA" id="ARBA00022475"/>
    </source>
</evidence>
<feature type="transmembrane region" description="Helical" evidence="8">
    <location>
        <begin position="45"/>
        <end position="63"/>
    </location>
</feature>
<evidence type="ECO:0000313" key="10">
    <source>
        <dbReference type="Proteomes" id="UP000754710"/>
    </source>
</evidence>
<organism evidence="9 10">
    <name type="scientific">Nocardioides jiangsuensis</name>
    <dbReference type="NCBI Taxonomy" id="2866161"/>
    <lineage>
        <taxon>Bacteria</taxon>
        <taxon>Bacillati</taxon>
        <taxon>Actinomycetota</taxon>
        <taxon>Actinomycetes</taxon>
        <taxon>Propionibacteriales</taxon>
        <taxon>Nocardioidaceae</taxon>
        <taxon>Nocardioides</taxon>
    </lineage>
</organism>
<reference evidence="9 10" key="1">
    <citation type="submission" date="2021-08" db="EMBL/GenBank/DDBJ databases">
        <title>Nocardioides bacterium WL0053 sp. nov., isolated from the sediment.</title>
        <authorList>
            <person name="Wang L."/>
            <person name="Zhang D."/>
            <person name="Zhang A."/>
        </authorList>
    </citation>
    <scope>NUCLEOTIDE SEQUENCE [LARGE SCALE GENOMIC DNA]</scope>
    <source>
        <strain evidence="9 10">WL0053</strain>
    </source>
</reference>
<evidence type="ECO:0000256" key="2">
    <source>
        <dbReference type="ARBA" id="ARBA00009142"/>
    </source>
</evidence>
<sequence length="244" mass="24839">MGGVDVGVAAVLAATLVVGATVQGLVGLGLGLVAAPVTTLLAPDLMPGLLLWLALFLPVVTLVRDHHDIDWRGLGWSMSARLPGTVVGVVLVGMFSAQAMGVAVGLMVLASVLVTAWSVRLPVNRVSLTTAGFVSGVAGTTTSIGGPPMAILLQHRAALQVRSTLAVYFVGGAGVSLLGLGLTGAVDRSTFLLAVTLAPALLVGVVLSRVLHRVVPARHFRPAVLWVCGLSSVVLLAKSLFLPA</sequence>
<evidence type="ECO:0000256" key="5">
    <source>
        <dbReference type="ARBA" id="ARBA00022692"/>
    </source>
</evidence>
<protein>
    <recommendedName>
        <fullName evidence="8">Probable membrane transporter protein</fullName>
    </recommendedName>
</protein>
<feature type="transmembrane region" description="Helical" evidence="8">
    <location>
        <begin position="7"/>
        <end position="33"/>
    </location>
</feature>
<dbReference type="PANTHER" id="PTHR30269:SF37">
    <property type="entry name" value="MEMBRANE TRANSPORTER PROTEIN"/>
    <property type="match status" value="1"/>
</dbReference>
<proteinExistence type="inferred from homology"/>
<keyword evidence="7 8" id="KW-0472">Membrane</keyword>
<keyword evidence="5 8" id="KW-0812">Transmembrane</keyword>
<feature type="transmembrane region" description="Helical" evidence="8">
    <location>
        <begin position="133"/>
        <end position="153"/>
    </location>
</feature>
<dbReference type="Pfam" id="PF01925">
    <property type="entry name" value="TauE"/>
    <property type="match status" value="1"/>
</dbReference>
<dbReference type="InterPro" id="IPR002781">
    <property type="entry name" value="TM_pro_TauE-like"/>
</dbReference>
<comment type="subcellular location">
    <subcellularLocation>
        <location evidence="1 8">Cell membrane</location>
        <topology evidence="1 8">Multi-pass membrane protein</topology>
    </subcellularLocation>
</comment>
<comment type="similarity">
    <text evidence="2 8">Belongs to the 4-toluene sulfonate uptake permease (TSUP) (TC 2.A.102) family.</text>
</comment>
<feature type="transmembrane region" description="Helical" evidence="8">
    <location>
        <begin position="165"/>
        <end position="185"/>
    </location>
</feature>
<dbReference type="PANTHER" id="PTHR30269">
    <property type="entry name" value="TRANSMEMBRANE PROTEIN YFCA"/>
    <property type="match status" value="1"/>
</dbReference>
<feature type="transmembrane region" description="Helical" evidence="8">
    <location>
        <begin position="191"/>
        <end position="211"/>
    </location>
</feature>
<dbReference type="Proteomes" id="UP000754710">
    <property type="component" value="Unassembled WGS sequence"/>
</dbReference>
<comment type="caution">
    <text evidence="9">The sequence shown here is derived from an EMBL/GenBank/DDBJ whole genome shotgun (WGS) entry which is preliminary data.</text>
</comment>
<dbReference type="EMBL" id="JAIEZQ010000001">
    <property type="protein sequence ID" value="MBY9073574.1"/>
    <property type="molecule type" value="Genomic_DNA"/>
</dbReference>
<gene>
    <name evidence="9" type="ORF">K1X13_01945</name>
</gene>
<evidence type="ECO:0000256" key="1">
    <source>
        <dbReference type="ARBA" id="ARBA00004651"/>
    </source>
</evidence>
<evidence type="ECO:0000256" key="3">
    <source>
        <dbReference type="ARBA" id="ARBA00022448"/>
    </source>
</evidence>
<evidence type="ECO:0000256" key="7">
    <source>
        <dbReference type="ARBA" id="ARBA00023136"/>
    </source>
</evidence>
<keyword evidence="3" id="KW-0813">Transport</keyword>
<evidence type="ECO:0000256" key="8">
    <source>
        <dbReference type="RuleBase" id="RU363041"/>
    </source>
</evidence>
<accession>A0ABS7REX1</accession>